<dbReference type="STRING" id="97972.A0A2V1DSD9"/>
<feature type="non-terminal residue" evidence="1">
    <location>
        <position position="155"/>
    </location>
</feature>
<accession>A0A2V1DSD9</accession>
<dbReference type="InterPro" id="IPR036236">
    <property type="entry name" value="Znf_C2H2_sf"/>
</dbReference>
<evidence type="ECO:0000313" key="1">
    <source>
        <dbReference type="EMBL" id="PVI01208.1"/>
    </source>
</evidence>
<dbReference type="Gene3D" id="3.30.160.60">
    <property type="entry name" value="Classic Zinc Finger"/>
    <property type="match status" value="1"/>
</dbReference>
<dbReference type="EMBL" id="KZ805361">
    <property type="protein sequence ID" value="PVI01208.1"/>
    <property type="molecule type" value="Genomic_DNA"/>
</dbReference>
<evidence type="ECO:0000313" key="2">
    <source>
        <dbReference type="Proteomes" id="UP000244855"/>
    </source>
</evidence>
<proteinExistence type="predicted"/>
<gene>
    <name evidence="1" type="ORF">DM02DRAFT_525523</name>
</gene>
<reference evidence="1 2" key="1">
    <citation type="journal article" date="2018" name="Sci. Rep.">
        <title>Comparative genomics provides insights into the lifestyle and reveals functional heterogeneity of dark septate endophytic fungi.</title>
        <authorList>
            <person name="Knapp D.G."/>
            <person name="Nemeth J.B."/>
            <person name="Barry K."/>
            <person name="Hainaut M."/>
            <person name="Henrissat B."/>
            <person name="Johnson J."/>
            <person name="Kuo A."/>
            <person name="Lim J.H.P."/>
            <person name="Lipzen A."/>
            <person name="Nolan M."/>
            <person name="Ohm R.A."/>
            <person name="Tamas L."/>
            <person name="Grigoriev I.V."/>
            <person name="Spatafora J.W."/>
            <person name="Nagy L.G."/>
            <person name="Kovacs G.M."/>
        </authorList>
    </citation>
    <scope>NUCLEOTIDE SEQUENCE [LARGE SCALE GENOMIC DNA]</scope>
    <source>
        <strain evidence="1 2">DSE2036</strain>
    </source>
</reference>
<dbReference type="Proteomes" id="UP000244855">
    <property type="component" value="Unassembled WGS sequence"/>
</dbReference>
<dbReference type="AlphaFoldDB" id="A0A2V1DSD9"/>
<protein>
    <recommendedName>
        <fullName evidence="3">C2H2-type domain-containing protein</fullName>
    </recommendedName>
</protein>
<name>A0A2V1DSD9_9PLEO</name>
<sequence length="155" mass="17880">MCPLPECGRMMKDLAAHLLTHQAERPEKCPIQTCEYHTKGFARPYDRSRHTLTHFNRSFLCEFCPASTATDERTFPRYDTFLRHLVDAHGVEQVPPGHRDELYKTKATKQTQSHIDGQSIATCSLCTEPFDAQGYYEHLRGCVLRQVDRTRSISH</sequence>
<dbReference type="SUPFAM" id="SSF57667">
    <property type="entry name" value="beta-beta-alpha zinc fingers"/>
    <property type="match status" value="1"/>
</dbReference>
<organism evidence="1 2">
    <name type="scientific">Periconia macrospinosa</name>
    <dbReference type="NCBI Taxonomy" id="97972"/>
    <lineage>
        <taxon>Eukaryota</taxon>
        <taxon>Fungi</taxon>
        <taxon>Dikarya</taxon>
        <taxon>Ascomycota</taxon>
        <taxon>Pezizomycotina</taxon>
        <taxon>Dothideomycetes</taxon>
        <taxon>Pleosporomycetidae</taxon>
        <taxon>Pleosporales</taxon>
        <taxon>Massarineae</taxon>
        <taxon>Periconiaceae</taxon>
        <taxon>Periconia</taxon>
    </lineage>
</organism>
<dbReference type="OrthoDB" id="4738706at2759"/>
<keyword evidence="2" id="KW-1185">Reference proteome</keyword>
<evidence type="ECO:0008006" key="3">
    <source>
        <dbReference type="Google" id="ProtNLM"/>
    </source>
</evidence>